<dbReference type="EMBL" id="JABEBT010000083">
    <property type="protein sequence ID" value="KAF7633142.1"/>
    <property type="molecule type" value="Genomic_DNA"/>
</dbReference>
<evidence type="ECO:0000313" key="1">
    <source>
        <dbReference type="EMBL" id="KAF7633142.1"/>
    </source>
</evidence>
<dbReference type="Proteomes" id="UP000605970">
    <property type="component" value="Unassembled WGS sequence"/>
</dbReference>
<comment type="caution">
    <text evidence="1">The sequence shown here is derived from an EMBL/GenBank/DDBJ whole genome shotgun (WGS) entry which is preliminary data.</text>
</comment>
<keyword evidence="2" id="KW-1185">Reference proteome</keyword>
<dbReference type="AlphaFoldDB" id="A0A8S9ZID4"/>
<reference evidence="1" key="1">
    <citation type="journal article" date="2020" name="Ecol. Evol.">
        <title>Genome structure and content of the rice root-knot nematode (Meloidogyne graminicola).</title>
        <authorList>
            <person name="Phan N.T."/>
            <person name="Danchin E.G.J."/>
            <person name="Klopp C."/>
            <person name="Perfus-Barbeoch L."/>
            <person name="Kozlowski D.K."/>
            <person name="Koutsovoulos G.D."/>
            <person name="Lopez-Roques C."/>
            <person name="Bouchez O."/>
            <person name="Zahm M."/>
            <person name="Besnard G."/>
            <person name="Bellafiore S."/>
        </authorList>
    </citation>
    <scope>NUCLEOTIDE SEQUENCE</scope>
    <source>
        <strain evidence="1">VN-18</strain>
    </source>
</reference>
<protein>
    <submittedName>
        <fullName evidence="1">Uncharacterized protein</fullName>
    </submittedName>
</protein>
<gene>
    <name evidence="1" type="ORF">Mgra_00007421</name>
</gene>
<sequence>MNPQIDSQNKINPTITEEINKNVNDQKVLNFEENTLQKNKNGEKMLFNKDFDTILNENITKKTFQPEQNINYMHNEVKTIIENENNQIPIPDNFTVPRSVLFPQSIQTTNLNNPEITTSPNKIKELFSQPILKENNNSNQEIKIIQEIKNITPITFPLFSTLPPIPLNAQQQFMSQINLKAAENDLIKNEIKSTNNLQSIPLNLRKKIR</sequence>
<evidence type="ECO:0000313" key="2">
    <source>
        <dbReference type="Proteomes" id="UP000605970"/>
    </source>
</evidence>
<accession>A0A8S9ZID4</accession>
<proteinExistence type="predicted"/>
<name>A0A8S9ZID4_9BILA</name>
<organism evidence="1 2">
    <name type="scientific">Meloidogyne graminicola</name>
    <dbReference type="NCBI Taxonomy" id="189291"/>
    <lineage>
        <taxon>Eukaryota</taxon>
        <taxon>Metazoa</taxon>
        <taxon>Ecdysozoa</taxon>
        <taxon>Nematoda</taxon>
        <taxon>Chromadorea</taxon>
        <taxon>Rhabditida</taxon>
        <taxon>Tylenchina</taxon>
        <taxon>Tylenchomorpha</taxon>
        <taxon>Tylenchoidea</taxon>
        <taxon>Meloidogynidae</taxon>
        <taxon>Meloidogyninae</taxon>
        <taxon>Meloidogyne</taxon>
    </lineage>
</organism>